<gene>
    <name evidence="1" type="ORF">FRZ06_15125</name>
</gene>
<evidence type="ECO:0000313" key="2">
    <source>
        <dbReference type="Proteomes" id="UP000594014"/>
    </source>
</evidence>
<dbReference type="Proteomes" id="UP000594014">
    <property type="component" value="Chromosome"/>
</dbReference>
<evidence type="ECO:0000313" key="1">
    <source>
        <dbReference type="EMBL" id="QOX64578.1"/>
    </source>
</evidence>
<proteinExistence type="predicted"/>
<organism evidence="1 2">
    <name type="scientific">Anoxybacterium hadale</name>
    <dbReference type="NCBI Taxonomy" id="3408580"/>
    <lineage>
        <taxon>Bacteria</taxon>
        <taxon>Bacillati</taxon>
        <taxon>Bacillota</taxon>
        <taxon>Clostridia</taxon>
        <taxon>Peptostreptococcales</taxon>
        <taxon>Anaerovoracaceae</taxon>
        <taxon>Anoxybacterium</taxon>
    </lineage>
</organism>
<name>A0ACD1AE66_9FIRM</name>
<accession>A0ACD1AE66</accession>
<sequence>METILIIFKVIITVGGGACAGTLTIYVFNRIPAKWLCDYNEEPSREMWGVRISTRPWGAVFVLVFAAAALKLTEISLLYSIPGLAAIWLLTQIGIADWKYMIIPDQFVVALAVTAFGFIPFQNSFWSQLLGALAGGGSMLLIGALGNFIFRKETLGFGDVKLMSAVGLVCGLQGTAIVFILAIFSSALVFAAGLISGKLKGSDQRPLGPFIAIGASAYLLFSQELEVFAALF</sequence>
<dbReference type="EMBL" id="CP042469">
    <property type="protein sequence ID" value="QOX64578.1"/>
    <property type="molecule type" value="Genomic_DNA"/>
</dbReference>
<protein>
    <submittedName>
        <fullName evidence="1">Prepilin peptidase</fullName>
    </submittedName>
</protein>
<keyword evidence="2" id="KW-1185">Reference proteome</keyword>
<reference evidence="1" key="1">
    <citation type="submission" date="2019-08" db="EMBL/GenBank/DDBJ databases">
        <title>Genome sequence of Clostridiales bacterium MT110.</title>
        <authorList>
            <person name="Cao J."/>
        </authorList>
    </citation>
    <scope>NUCLEOTIDE SEQUENCE</scope>
    <source>
        <strain evidence="1">MT110</strain>
    </source>
</reference>